<feature type="region of interest" description="Disordered" evidence="1">
    <location>
        <begin position="48"/>
        <end position="74"/>
    </location>
</feature>
<accession>A0A100W390</accession>
<reference evidence="3" key="2">
    <citation type="submission" date="2016-02" db="EMBL/GenBank/DDBJ databases">
        <title>Draft genome sequence of five rapidly growing Mycobacterium species.</title>
        <authorList>
            <person name="Katahira K."/>
            <person name="Gotou Y."/>
            <person name="Iida K."/>
            <person name="Ogura Y."/>
            <person name="Hayashi T."/>
        </authorList>
    </citation>
    <scope>NUCLEOTIDE SEQUENCE [LARGE SCALE GENOMIC DNA]</scope>
    <source>
        <strain evidence="3">JCM15654</strain>
    </source>
</reference>
<comment type="caution">
    <text evidence="2">The sequence shown here is derived from an EMBL/GenBank/DDBJ whole genome shotgun (WGS) entry which is preliminary data.</text>
</comment>
<dbReference type="EMBL" id="BCSX01000044">
    <property type="protein sequence ID" value="GAS90823.1"/>
    <property type="molecule type" value="Genomic_DNA"/>
</dbReference>
<dbReference type="Proteomes" id="UP000069620">
    <property type="component" value="Unassembled WGS sequence"/>
</dbReference>
<evidence type="ECO:0000256" key="1">
    <source>
        <dbReference type="SAM" id="MobiDB-lite"/>
    </source>
</evidence>
<dbReference type="AlphaFoldDB" id="A0A100W390"/>
<sequence length="74" mass="8680">MWLYSQDDFIGNHDGMPFVDRNMFKHKASRRPKPAAQAEVDRLRAAHRDWAAGNTPTNKGKGKWKQWKRRGTTR</sequence>
<keyword evidence="3" id="KW-1185">Reference proteome</keyword>
<protein>
    <submittedName>
        <fullName evidence="2">Uncharacterized protein</fullName>
    </submittedName>
</protein>
<evidence type="ECO:0000313" key="3">
    <source>
        <dbReference type="Proteomes" id="UP000069620"/>
    </source>
</evidence>
<evidence type="ECO:0000313" key="2">
    <source>
        <dbReference type="EMBL" id="GAS90823.1"/>
    </source>
</evidence>
<gene>
    <name evidence="2" type="ORF">RMCB_4919</name>
</gene>
<feature type="compositionally biased region" description="Basic residues" evidence="1">
    <location>
        <begin position="60"/>
        <end position="74"/>
    </location>
</feature>
<dbReference type="STRING" id="146020.RMCB_4919"/>
<organism evidence="2 3">
    <name type="scientific">Mycolicibacterium brisbanense</name>
    <dbReference type="NCBI Taxonomy" id="146020"/>
    <lineage>
        <taxon>Bacteria</taxon>
        <taxon>Bacillati</taxon>
        <taxon>Actinomycetota</taxon>
        <taxon>Actinomycetes</taxon>
        <taxon>Mycobacteriales</taxon>
        <taxon>Mycobacteriaceae</taxon>
        <taxon>Mycolicibacterium</taxon>
    </lineage>
</organism>
<name>A0A100W390_9MYCO</name>
<proteinExistence type="predicted"/>
<reference evidence="3" key="1">
    <citation type="journal article" date="2016" name="Genome Announc.">
        <title>Draft Genome Sequences of Five Rapidly Growing Mycobacterium Species, M. thermoresistibile, M. fortuitum subsp. acetamidolyticum, M. canariasense, M. brisbanense, and M. novocastrense.</title>
        <authorList>
            <person name="Katahira K."/>
            <person name="Ogura Y."/>
            <person name="Gotoh Y."/>
            <person name="Hayashi T."/>
        </authorList>
    </citation>
    <scope>NUCLEOTIDE SEQUENCE [LARGE SCALE GENOMIC DNA]</scope>
    <source>
        <strain evidence="3">JCM15654</strain>
    </source>
</reference>